<evidence type="ECO:0000313" key="2">
    <source>
        <dbReference type="EMBL" id="RLN33591.1"/>
    </source>
</evidence>
<dbReference type="Proteomes" id="UP000275267">
    <property type="component" value="Unassembled WGS sequence"/>
</dbReference>
<dbReference type="AlphaFoldDB" id="A0A3L6T5M9"/>
<evidence type="ECO:0000313" key="3">
    <source>
        <dbReference type="Proteomes" id="UP000275267"/>
    </source>
</evidence>
<dbReference type="OrthoDB" id="10641985at2759"/>
<keyword evidence="3" id="KW-1185">Reference proteome</keyword>
<proteinExistence type="predicted"/>
<gene>
    <name evidence="2" type="ORF">C2845_PM03G21210</name>
</gene>
<feature type="compositionally biased region" description="Basic residues" evidence="1">
    <location>
        <begin position="50"/>
        <end position="68"/>
    </location>
</feature>
<sequence>MSPSLPAVETTRATPYARPLGGMRAVARPHGRRSPLRRDTWRRIDPPSVARRRRGGASRTRRKAHGRRLVNGSPPRPKLAAGDGSVAADLASTLRSRPGRQRVPRPTLLPLEVMEVRVSFDEREWRRISPRPSLAAVDSVLNIGGAGVGDKGAPSRTVGSTSRPPPLQACAAAACGPRGPHAAGLPWCRPSTPCSTAAAPVWGQWDAASHWLFISRMSSICICSCINLSDCNSEITCWNLVL</sequence>
<organism evidence="2 3">
    <name type="scientific">Panicum miliaceum</name>
    <name type="common">Proso millet</name>
    <name type="synonym">Broomcorn millet</name>
    <dbReference type="NCBI Taxonomy" id="4540"/>
    <lineage>
        <taxon>Eukaryota</taxon>
        <taxon>Viridiplantae</taxon>
        <taxon>Streptophyta</taxon>
        <taxon>Embryophyta</taxon>
        <taxon>Tracheophyta</taxon>
        <taxon>Spermatophyta</taxon>
        <taxon>Magnoliopsida</taxon>
        <taxon>Liliopsida</taxon>
        <taxon>Poales</taxon>
        <taxon>Poaceae</taxon>
        <taxon>PACMAD clade</taxon>
        <taxon>Panicoideae</taxon>
        <taxon>Panicodae</taxon>
        <taxon>Paniceae</taxon>
        <taxon>Panicinae</taxon>
        <taxon>Panicum</taxon>
        <taxon>Panicum sect. Panicum</taxon>
    </lineage>
</organism>
<dbReference type="EMBL" id="PQIB02000002">
    <property type="protein sequence ID" value="RLN33591.1"/>
    <property type="molecule type" value="Genomic_DNA"/>
</dbReference>
<comment type="caution">
    <text evidence="2">The sequence shown here is derived from an EMBL/GenBank/DDBJ whole genome shotgun (WGS) entry which is preliminary data.</text>
</comment>
<reference evidence="3" key="1">
    <citation type="journal article" date="2019" name="Nat. Commun.">
        <title>The genome of broomcorn millet.</title>
        <authorList>
            <person name="Zou C."/>
            <person name="Miki D."/>
            <person name="Li D."/>
            <person name="Tang Q."/>
            <person name="Xiao L."/>
            <person name="Rajput S."/>
            <person name="Deng P."/>
            <person name="Jia W."/>
            <person name="Huang R."/>
            <person name="Zhang M."/>
            <person name="Sun Y."/>
            <person name="Hu J."/>
            <person name="Fu X."/>
            <person name="Schnable P.S."/>
            <person name="Li F."/>
            <person name="Zhang H."/>
            <person name="Feng B."/>
            <person name="Zhu X."/>
            <person name="Liu R."/>
            <person name="Schnable J.C."/>
            <person name="Zhu J.-K."/>
            <person name="Zhang H."/>
        </authorList>
    </citation>
    <scope>NUCLEOTIDE SEQUENCE [LARGE SCALE GENOMIC DNA]</scope>
</reference>
<evidence type="ECO:0000256" key="1">
    <source>
        <dbReference type="SAM" id="MobiDB-lite"/>
    </source>
</evidence>
<protein>
    <submittedName>
        <fullName evidence="2">Uncharacterized protein</fullName>
    </submittedName>
</protein>
<accession>A0A3L6T5M9</accession>
<feature type="compositionally biased region" description="Basic and acidic residues" evidence="1">
    <location>
        <begin position="36"/>
        <end position="45"/>
    </location>
</feature>
<name>A0A3L6T5M9_PANMI</name>
<feature type="region of interest" description="Disordered" evidence="1">
    <location>
        <begin position="1"/>
        <end position="84"/>
    </location>
</feature>